<feature type="domain" description="FAD/NAD(P)-binding" evidence="7">
    <location>
        <begin position="6"/>
        <end position="314"/>
    </location>
</feature>
<dbReference type="InterPro" id="IPR036188">
    <property type="entry name" value="FAD/NAD-bd_sf"/>
</dbReference>
<dbReference type="PRINTS" id="PR00469">
    <property type="entry name" value="PNDRDTASEII"/>
</dbReference>
<feature type="binding site" evidence="6">
    <location>
        <position position="35"/>
    </location>
    <ligand>
        <name>FAD</name>
        <dbReference type="ChEBI" id="CHEBI:57692"/>
    </ligand>
</feature>
<dbReference type="EC" id="1.18.1.2" evidence="6"/>
<evidence type="ECO:0000313" key="8">
    <source>
        <dbReference type="EMBL" id="SDB84352.1"/>
    </source>
</evidence>
<dbReference type="RefSeq" id="WP_090792482.1">
    <property type="nucleotide sequence ID" value="NZ_FMYI01000001.1"/>
</dbReference>
<dbReference type="AlphaFoldDB" id="A0A1G6GQN4"/>
<feature type="binding site" evidence="6">
    <location>
        <position position="122"/>
    </location>
    <ligand>
        <name>FAD</name>
        <dbReference type="ChEBI" id="CHEBI:57692"/>
    </ligand>
</feature>
<keyword evidence="2 6" id="KW-0285">Flavoprotein</keyword>
<evidence type="ECO:0000313" key="9">
    <source>
        <dbReference type="Proteomes" id="UP000242949"/>
    </source>
</evidence>
<protein>
    <recommendedName>
        <fullName evidence="6">Ferredoxin--NADP reductase</fullName>
        <shortName evidence="6">FNR</shortName>
        <shortName evidence="6">Fd-NADP(+) reductase</shortName>
        <ecNumber evidence="6">1.18.1.2</ecNumber>
    </recommendedName>
</protein>
<feature type="binding site" evidence="6">
    <location>
        <position position="330"/>
    </location>
    <ligand>
        <name>FAD</name>
        <dbReference type="ChEBI" id="CHEBI:57692"/>
    </ligand>
</feature>
<dbReference type="STRING" id="1612202.SAMN05421734_101409"/>
<dbReference type="Proteomes" id="UP000242949">
    <property type="component" value="Unassembled WGS sequence"/>
</dbReference>
<comment type="caution">
    <text evidence="6">Lacks conserved residue(s) required for the propagation of feature annotation.</text>
</comment>
<comment type="similarity">
    <text evidence="6">Belongs to the ferredoxin--NADP reductase type 2 family.</text>
</comment>
<name>A0A1G6GQN4_9BACI</name>
<dbReference type="GO" id="GO:0050661">
    <property type="term" value="F:NADP binding"/>
    <property type="evidence" value="ECO:0007669"/>
    <property type="project" value="UniProtKB-UniRule"/>
</dbReference>
<comment type="subunit">
    <text evidence="1 6">Homodimer.</text>
</comment>
<dbReference type="GO" id="GO:0004324">
    <property type="term" value="F:ferredoxin-NADP+ reductase activity"/>
    <property type="evidence" value="ECO:0007669"/>
    <property type="project" value="UniProtKB-UniRule"/>
</dbReference>
<proteinExistence type="inferred from homology"/>
<keyword evidence="4 6" id="KW-0521">NADP</keyword>
<evidence type="ECO:0000259" key="7">
    <source>
        <dbReference type="Pfam" id="PF07992"/>
    </source>
</evidence>
<dbReference type="OrthoDB" id="9806179at2"/>
<dbReference type="InterPro" id="IPR022890">
    <property type="entry name" value="Fd--NADP_Rdtase_type_2"/>
</dbReference>
<dbReference type="SUPFAM" id="SSF51905">
    <property type="entry name" value="FAD/NAD(P)-binding domain"/>
    <property type="match status" value="1"/>
</dbReference>
<comment type="cofactor">
    <cofactor evidence="6">
        <name>FAD</name>
        <dbReference type="ChEBI" id="CHEBI:57692"/>
    </cofactor>
    <text evidence="6">Binds 1 FAD per subunit.</text>
</comment>
<organism evidence="8 9">
    <name type="scientific">Pelagirhabdus alkalitolerans</name>
    <dbReference type="NCBI Taxonomy" id="1612202"/>
    <lineage>
        <taxon>Bacteria</taxon>
        <taxon>Bacillati</taxon>
        <taxon>Bacillota</taxon>
        <taxon>Bacilli</taxon>
        <taxon>Bacillales</taxon>
        <taxon>Bacillaceae</taxon>
        <taxon>Pelagirhabdus</taxon>
    </lineage>
</organism>
<evidence type="ECO:0000256" key="2">
    <source>
        <dbReference type="ARBA" id="ARBA00022630"/>
    </source>
</evidence>
<feature type="binding site" evidence="6">
    <location>
        <position position="87"/>
    </location>
    <ligand>
        <name>FAD</name>
        <dbReference type="ChEBI" id="CHEBI:57692"/>
    </ligand>
</feature>
<reference evidence="9" key="1">
    <citation type="submission" date="2016-09" db="EMBL/GenBank/DDBJ databases">
        <authorList>
            <person name="Varghese N."/>
            <person name="Submissions S."/>
        </authorList>
    </citation>
    <scope>NUCLEOTIDE SEQUENCE [LARGE SCALE GENOMIC DNA]</scope>
    <source>
        <strain evidence="9">S5</strain>
    </source>
</reference>
<dbReference type="InterPro" id="IPR023753">
    <property type="entry name" value="FAD/NAD-binding_dom"/>
</dbReference>
<dbReference type="EMBL" id="FMYI01000001">
    <property type="protein sequence ID" value="SDB84352.1"/>
    <property type="molecule type" value="Genomic_DNA"/>
</dbReference>
<dbReference type="Gene3D" id="3.50.50.60">
    <property type="entry name" value="FAD/NAD(P)-binding domain"/>
    <property type="match status" value="2"/>
</dbReference>
<evidence type="ECO:0000256" key="5">
    <source>
        <dbReference type="ARBA" id="ARBA00023002"/>
    </source>
</evidence>
<accession>A0A1G6GQN4</accession>
<keyword evidence="9" id="KW-1185">Reference proteome</keyword>
<evidence type="ECO:0000256" key="1">
    <source>
        <dbReference type="ARBA" id="ARBA00011738"/>
    </source>
</evidence>
<evidence type="ECO:0000256" key="4">
    <source>
        <dbReference type="ARBA" id="ARBA00022857"/>
    </source>
</evidence>
<dbReference type="InterPro" id="IPR050097">
    <property type="entry name" value="Ferredoxin-NADP_redctase_2"/>
</dbReference>
<keyword evidence="5 6" id="KW-0560">Oxidoreductase</keyword>
<comment type="catalytic activity">
    <reaction evidence="6">
        <text>2 reduced [2Fe-2S]-[ferredoxin] + NADP(+) + H(+) = 2 oxidized [2Fe-2S]-[ferredoxin] + NADPH</text>
        <dbReference type="Rhea" id="RHEA:20125"/>
        <dbReference type="Rhea" id="RHEA-COMP:10000"/>
        <dbReference type="Rhea" id="RHEA-COMP:10001"/>
        <dbReference type="ChEBI" id="CHEBI:15378"/>
        <dbReference type="ChEBI" id="CHEBI:33737"/>
        <dbReference type="ChEBI" id="CHEBI:33738"/>
        <dbReference type="ChEBI" id="CHEBI:57783"/>
        <dbReference type="ChEBI" id="CHEBI:58349"/>
        <dbReference type="EC" id="1.18.1.2"/>
    </reaction>
</comment>
<sequence>MSVELFDVTIIGGGPAGLYSAFYSGLRNMKTKLIDAHSTLGGKMHVYPEKMIWDVGGVAPIKGQDLIRQLSDQALTFDPTVVLNEKVVSITRGENDHFILTTNSGERHWSQTVIIAVGSGILYPKRLEVEKTLNTPVKNIHYTMPQLKQFKDKRVLISGGGNSAIDWALLLEPIASEVGITFRKETPTAHERSVNELMTSSINIYSKHIVTDLVTDPKTNTVHTTTLTSIDTQDEIELSVDAVIINHGYEQDTSLLDESDLDLERKNDFYLAGTAECTTSLSGIYAAGDIISYPGKVNLIAGCFQDAVNAVNQAKKQVDPEADSFGTVSSHHAKLQNKF</sequence>
<evidence type="ECO:0000256" key="6">
    <source>
        <dbReference type="HAMAP-Rule" id="MF_01685"/>
    </source>
</evidence>
<dbReference type="Pfam" id="PF07992">
    <property type="entry name" value="Pyr_redox_2"/>
    <property type="match status" value="1"/>
</dbReference>
<dbReference type="HAMAP" id="MF_01685">
    <property type="entry name" value="FENR2"/>
    <property type="match status" value="1"/>
</dbReference>
<gene>
    <name evidence="8" type="ORF">SAMN05421734_101409</name>
</gene>
<feature type="binding site" evidence="6">
    <location>
        <position position="47"/>
    </location>
    <ligand>
        <name>FAD</name>
        <dbReference type="ChEBI" id="CHEBI:57692"/>
    </ligand>
</feature>
<dbReference type="PRINTS" id="PR00368">
    <property type="entry name" value="FADPNR"/>
</dbReference>
<feature type="binding site" evidence="6">
    <location>
        <position position="289"/>
    </location>
    <ligand>
        <name>FAD</name>
        <dbReference type="ChEBI" id="CHEBI:57692"/>
    </ligand>
</feature>
<evidence type="ECO:0000256" key="3">
    <source>
        <dbReference type="ARBA" id="ARBA00022827"/>
    </source>
</evidence>
<feature type="binding site" evidence="6">
    <location>
        <position position="43"/>
    </location>
    <ligand>
        <name>FAD</name>
        <dbReference type="ChEBI" id="CHEBI:57692"/>
    </ligand>
</feature>
<dbReference type="GO" id="GO:0050660">
    <property type="term" value="F:flavin adenine dinucleotide binding"/>
    <property type="evidence" value="ECO:0007669"/>
    <property type="project" value="UniProtKB-UniRule"/>
</dbReference>
<keyword evidence="3 6" id="KW-0274">FAD</keyword>
<dbReference type="PANTHER" id="PTHR48105">
    <property type="entry name" value="THIOREDOXIN REDUCTASE 1-RELATED-RELATED"/>
    <property type="match status" value="1"/>
</dbReference>